<dbReference type="KEGG" id="mtab:MTABA_v1c02760"/>
<keyword evidence="4 6" id="KW-1133">Transmembrane helix</keyword>
<feature type="transmembrane region" description="Helical" evidence="6">
    <location>
        <begin position="286"/>
        <end position="304"/>
    </location>
</feature>
<keyword evidence="9" id="KW-1185">Reference proteome</keyword>
<feature type="domain" description="Peptidase C39" evidence="7">
    <location>
        <begin position="6"/>
        <end position="132"/>
    </location>
</feature>
<evidence type="ECO:0000256" key="4">
    <source>
        <dbReference type="ARBA" id="ARBA00022989"/>
    </source>
</evidence>
<comment type="similarity">
    <text evidence="2">Belongs to the ABC transporter superfamily.</text>
</comment>
<evidence type="ECO:0000259" key="7">
    <source>
        <dbReference type="PROSITE" id="PS50990"/>
    </source>
</evidence>
<dbReference type="Proteomes" id="UP000232223">
    <property type="component" value="Chromosome"/>
</dbReference>
<evidence type="ECO:0000256" key="3">
    <source>
        <dbReference type="ARBA" id="ARBA00022692"/>
    </source>
</evidence>
<dbReference type="GO" id="GO:0006508">
    <property type="term" value="P:proteolysis"/>
    <property type="evidence" value="ECO:0007669"/>
    <property type="project" value="InterPro"/>
</dbReference>
<keyword evidence="5 6" id="KW-0472">Membrane</keyword>
<accession>A0A2K8P407</accession>
<dbReference type="GO" id="GO:0005524">
    <property type="term" value="F:ATP binding"/>
    <property type="evidence" value="ECO:0007669"/>
    <property type="project" value="UniProtKB-KW"/>
</dbReference>
<evidence type="ECO:0000313" key="9">
    <source>
        <dbReference type="Proteomes" id="UP000232223"/>
    </source>
</evidence>
<feature type="transmembrane region" description="Helical" evidence="6">
    <location>
        <begin position="193"/>
        <end position="209"/>
    </location>
</feature>
<comment type="subcellular location">
    <subcellularLocation>
        <location evidence="1">Cell membrane</location>
        <topology evidence="1">Multi-pass membrane protein</topology>
    </subcellularLocation>
</comment>
<keyword evidence="8" id="KW-0547">Nucleotide-binding</keyword>
<evidence type="ECO:0000313" key="8">
    <source>
        <dbReference type="EMBL" id="ATZ21479.1"/>
    </source>
</evidence>
<feature type="transmembrane region" description="Helical" evidence="6">
    <location>
        <begin position="153"/>
        <end position="173"/>
    </location>
</feature>
<evidence type="ECO:0000256" key="6">
    <source>
        <dbReference type="SAM" id="Phobius"/>
    </source>
</evidence>
<dbReference type="RefSeq" id="WP_167373320.1">
    <property type="nucleotide sequence ID" value="NZ_CP024969.1"/>
</dbReference>
<evidence type="ECO:0000256" key="5">
    <source>
        <dbReference type="ARBA" id="ARBA00023136"/>
    </source>
</evidence>
<dbReference type="AlphaFoldDB" id="A0A2K8P407"/>
<protein>
    <submittedName>
        <fullName evidence="8">ABC transporter ATP-binding protein/permease</fullName>
    </submittedName>
</protein>
<dbReference type="GO" id="GO:0005886">
    <property type="term" value="C:plasma membrane"/>
    <property type="evidence" value="ECO:0007669"/>
    <property type="project" value="UniProtKB-SubCell"/>
</dbReference>
<dbReference type="SUPFAM" id="SSF90123">
    <property type="entry name" value="ABC transporter transmembrane region"/>
    <property type="match status" value="1"/>
</dbReference>
<feature type="transmembrane region" description="Helical" evidence="6">
    <location>
        <begin position="368"/>
        <end position="394"/>
    </location>
</feature>
<dbReference type="EMBL" id="CP024969">
    <property type="protein sequence ID" value="ATZ21479.1"/>
    <property type="molecule type" value="Genomic_DNA"/>
</dbReference>
<evidence type="ECO:0000256" key="1">
    <source>
        <dbReference type="ARBA" id="ARBA00004651"/>
    </source>
</evidence>
<dbReference type="Gene3D" id="3.90.70.10">
    <property type="entry name" value="Cysteine proteinases"/>
    <property type="match status" value="1"/>
</dbReference>
<dbReference type="GO" id="GO:0008233">
    <property type="term" value="F:peptidase activity"/>
    <property type="evidence" value="ECO:0007669"/>
    <property type="project" value="InterPro"/>
</dbReference>
<evidence type="ECO:0000256" key="2">
    <source>
        <dbReference type="ARBA" id="ARBA00005417"/>
    </source>
</evidence>
<dbReference type="Pfam" id="PF03412">
    <property type="entry name" value="Peptidase_C39"/>
    <property type="match status" value="1"/>
</dbReference>
<sequence length="607" mass="71986">MKLVKQTSYQDCGAACIAMMINHFYKYEIDLQQIKFYLSINDDEISFYDIIDLASNFYLKGDAFRIEQDFLELRNKTPFLAQVVNSDGLLHFVIIKEILQDDLVIYDPSKEKKQKQSLTDFLITFNNNVITFKPNIKKFNTDFKFNFKRAINIFGFDFILYLLISLISTFLFIIDTQFLQMYSNSLNKNEQDFLIYLFPVILLVLNILFKNISMRILNNEFKKRKQKLLAKMLKLIETKHMSDLFYLYQEINWVSKYENYSLKSSFASIISEAISLLFIYFIAKEIFLLILIADILYIVINTWINQIATKEISNSDREWFMFLNNIDYIKNTGNECQAFDEVLKLNQKEESNTVNNNFIEFWDKLSLIFVYIISWMLLRQGNLNFSLFFIILLLKSFSKANIYNVGQTILGFNKYRISIIKFEKIFIDTKLIKFDEKITNIKILLNNEKRTIEFKNKLNIEKTNIDLANINKTKSDINIEVYINNKNINNLRGSDIRKQMYYAKDQKINFGTIYQNIAIKKASKINVFNIKEIKDILDRHFIKITKLVKPETYTQIEKEIIKLLSIFYIDKKVILIKNDFQILTFDEIILVLSIFTKLNDDKFVILS</sequence>
<name>A0A2K8P407_9MOLU</name>
<dbReference type="InterPro" id="IPR005074">
    <property type="entry name" value="Peptidase_C39"/>
</dbReference>
<organism evidence="8 9">
    <name type="scientific">Mesoplasma tabanidae</name>
    <dbReference type="NCBI Taxonomy" id="219745"/>
    <lineage>
        <taxon>Bacteria</taxon>
        <taxon>Bacillati</taxon>
        <taxon>Mycoplasmatota</taxon>
        <taxon>Mollicutes</taxon>
        <taxon>Entomoplasmatales</taxon>
        <taxon>Entomoplasmataceae</taxon>
        <taxon>Mesoplasma</taxon>
    </lineage>
</organism>
<proteinExistence type="inferred from homology"/>
<reference evidence="8 9" key="1">
    <citation type="submission" date="2017-11" db="EMBL/GenBank/DDBJ databases">
        <title>Genome sequence of Mesoplasma tabanidae BARC 857 (ATCC 49584).</title>
        <authorList>
            <person name="Lo W.-S."/>
            <person name="Kuo C.-H."/>
        </authorList>
    </citation>
    <scope>NUCLEOTIDE SEQUENCE [LARGE SCALE GENOMIC DNA]</scope>
    <source>
        <strain evidence="8 9">BARC 857</strain>
    </source>
</reference>
<keyword evidence="8" id="KW-0067">ATP-binding</keyword>
<gene>
    <name evidence="8" type="ORF">MTABA_v1c02760</name>
</gene>
<keyword evidence="3 6" id="KW-0812">Transmembrane</keyword>
<dbReference type="InterPro" id="IPR036640">
    <property type="entry name" value="ABC1_TM_sf"/>
</dbReference>
<dbReference type="PROSITE" id="PS50990">
    <property type="entry name" value="PEPTIDASE_C39"/>
    <property type="match status" value="1"/>
</dbReference>